<comment type="pathway">
    <text evidence="2 7">Secondary metabolite metabolism; methylglyoxal degradation; (R)-lactate from methylglyoxal: step 2/2.</text>
</comment>
<evidence type="ECO:0000256" key="3">
    <source>
        <dbReference type="ARBA" id="ARBA00006759"/>
    </source>
</evidence>
<comment type="function">
    <text evidence="7">Thiolesterase that catalyzes the hydrolysis of S-D-lactoyl-glutathione to form glutathione and D-lactic acid.</text>
</comment>
<evidence type="ECO:0000313" key="12">
    <source>
        <dbReference type="Proteomes" id="UP000182800"/>
    </source>
</evidence>
<keyword evidence="12" id="KW-1185">Reference proteome</keyword>
<dbReference type="CDD" id="cd07723">
    <property type="entry name" value="hydroxyacylglutathione_hydrolase_MBL-fold"/>
    <property type="match status" value="1"/>
</dbReference>
<dbReference type="HAMAP" id="MF_01374">
    <property type="entry name" value="Glyoxalase_2"/>
    <property type="match status" value="1"/>
</dbReference>
<dbReference type="RefSeq" id="WP_074444211.1">
    <property type="nucleotide sequence ID" value="NZ_FMBM01000001.1"/>
</dbReference>
<dbReference type="InterPro" id="IPR017782">
    <property type="entry name" value="Hydroxyacylglutathione_Hdrlase"/>
</dbReference>
<evidence type="ECO:0000256" key="6">
    <source>
        <dbReference type="ARBA" id="ARBA00022833"/>
    </source>
</evidence>
<proteinExistence type="inferred from homology"/>
<evidence type="ECO:0000259" key="8">
    <source>
        <dbReference type="SMART" id="SM00849"/>
    </source>
</evidence>
<dbReference type="Gene3D" id="3.60.15.10">
    <property type="entry name" value="Ribonuclease Z/Hydroxyacylglutathione hydrolase-like"/>
    <property type="match status" value="1"/>
</dbReference>
<reference evidence="10 12" key="2">
    <citation type="submission" date="2016-08" db="EMBL/GenBank/DDBJ databases">
        <authorList>
            <person name="Varghese N."/>
            <person name="Submissions Spin"/>
        </authorList>
    </citation>
    <scope>NUCLEOTIDE SEQUENCE [LARGE SCALE GENOMIC DNA]</scope>
    <source>
        <strain evidence="10 12">HL-109</strain>
    </source>
</reference>
<evidence type="ECO:0000256" key="1">
    <source>
        <dbReference type="ARBA" id="ARBA00001623"/>
    </source>
</evidence>
<dbReference type="OrthoDB" id="9802248at2"/>
<dbReference type="PATRIC" id="fig|1653334.4.peg.3426"/>
<keyword evidence="6 7" id="KW-0862">Zinc</keyword>
<keyword evidence="5 7" id="KW-0378">Hydrolase</keyword>
<comment type="subunit">
    <text evidence="7">Monomer.</text>
</comment>
<dbReference type="PANTHER" id="PTHR43705:SF1">
    <property type="entry name" value="HYDROXYACYLGLUTATHIONE HYDROLASE GLOB"/>
    <property type="match status" value="1"/>
</dbReference>
<evidence type="ECO:0000256" key="5">
    <source>
        <dbReference type="ARBA" id="ARBA00022801"/>
    </source>
</evidence>
<evidence type="ECO:0000256" key="2">
    <source>
        <dbReference type="ARBA" id="ARBA00004963"/>
    </source>
</evidence>
<dbReference type="AlphaFoldDB" id="A0A0P8BM07"/>
<evidence type="ECO:0000313" key="10">
    <source>
        <dbReference type="EMBL" id="SCC79393.1"/>
    </source>
</evidence>
<dbReference type="NCBIfam" id="TIGR03413">
    <property type="entry name" value="GSH_gloB"/>
    <property type="match status" value="1"/>
</dbReference>
<feature type="binding site" evidence="7">
    <location>
        <position position="133"/>
    </location>
    <ligand>
        <name>Zn(2+)</name>
        <dbReference type="ChEBI" id="CHEBI:29105"/>
        <label>1</label>
    </ligand>
</feature>
<dbReference type="PANTHER" id="PTHR43705">
    <property type="entry name" value="HYDROXYACYLGLUTATHIONE HYDROLASE"/>
    <property type="match status" value="1"/>
</dbReference>
<accession>A0A0P8BM07</accession>
<dbReference type="GO" id="GO:0046872">
    <property type="term" value="F:metal ion binding"/>
    <property type="evidence" value="ECO:0007669"/>
    <property type="project" value="UniProtKB-KW"/>
</dbReference>
<comment type="cofactor">
    <cofactor evidence="7">
        <name>Zn(2+)</name>
        <dbReference type="ChEBI" id="CHEBI:29105"/>
    </cofactor>
    <text evidence="7">Binds 2 Zn(2+) ions per subunit.</text>
</comment>
<reference evidence="9 11" key="1">
    <citation type="submission" date="2015-09" db="EMBL/GenBank/DDBJ databases">
        <title>Identification and resolution of microdiversity through metagenomic sequencing of parallel consortia.</title>
        <authorList>
            <person name="Nelson W.C."/>
            <person name="Romine M.F."/>
            <person name="Lindemann S.R."/>
        </authorList>
    </citation>
    <scope>NUCLEOTIDE SEQUENCE [LARGE SCALE GENOMIC DNA]</scope>
    <source>
        <strain evidence="9">HL-109</strain>
    </source>
</reference>
<comment type="caution">
    <text evidence="9">The sequence shown here is derived from an EMBL/GenBank/DDBJ whole genome shotgun (WGS) entry which is preliminary data.</text>
</comment>
<evidence type="ECO:0000313" key="11">
    <source>
        <dbReference type="Proteomes" id="UP000050497"/>
    </source>
</evidence>
<dbReference type="Pfam" id="PF00753">
    <property type="entry name" value="Lactamase_B"/>
    <property type="match status" value="1"/>
</dbReference>
<dbReference type="Proteomes" id="UP000182800">
    <property type="component" value="Unassembled WGS sequence"/>
</dbReference>
<dbReference type="GO" id="GO:0004416">
    <property type="term" value="F:hydroxyacylglutathione hydrolase activity"/>
    <property type="evidence" value="ECO:0007669"/>
    <property type="project" value="UniProtKB-UniRule"/>
</dbReference>
<dbReference type="EMBL" id="FMBM01000001">
    <property type="protein sequence ID" value="SCC79393.1"/>
    <property type="molecule type" value="Genomic_DNA"/>
</dbReference>
<feature type="binding site" evidence="7">
    <location>
        <position position="114"/>
    </location>
    <ligand>
        <name>Zn(2+)</name>
        <dbReference type="ChEBI" id="CHEBI:29105"/>
        <label>1</label>
    </ligand>
</feature>
<feature type="binding site" evidence="7">
    <location>
        <position position="133"/>
    </location>
    <ligand>
        <name>Zn(2+)</name>
        <dbReference type="ChEBI" id="CHEBI:29105"/>
        <label>2</label>
    </ligand>
</feature>
<organism evidence="9 11">
    <name type="scientific">Saliniramus fredricksonii</name>
    <dbReference type="NCBI Taxonomy" id="1653334"/>
    <lineage>
        <taxon>Bacteria</taxon>
        <taxon>Pseudomonadati</taxon>
        <taxon>Pseudomonadota</taxon>
        <taxon>Alphaproteobacteria</taxon>
        <taxon>Hyphomicrobiales</taxon>
        <taxon>Salinarimonadaceae</taxon>
        <taxon>Saliniramus</taxon>
    </lineage>
</organism>
<sequence length="255" mass="27488">MAAQIHLFRCLEDNIGALIRDPASGACATIDASDEPAIARALAETGWELTDCLVTHSHWDHVQGLEALKARTGCRIVAPASAGEIAEMADTIVREGDSVCVGEMAAIIWETPGHCADHIVYHFTTDHLLIAGDVLFVMGCGRVFGGDFDALHRALERIRALPDETVAIVGHDYTLANARFALKVEPHNAALVERAREAQERAQARDLFGITTIGEEKATNPFLRVHEPAVAEAVGLAGGAPDAVFRALREWKNRG</sequence>
<dbReference type="InterPro" id="IPR032282">
    <property type="entry name" value="HAGH_C"/>
</dbReference>
<feature type="binding site" evidence="7">
    <location>
        <position position="58"/>
    </location>
    <ligand>
        <name>Zn(2+)</name>
        <dbReference type="ChEBI" id="CHEBI:29105"/>
        <label>1</label>
    </ligand>
</feature>
<dbReference type="InterPro" id="IPR036866">
    <property type="entry name" value="RibonucZ/Hydroxyglut_hydro"/>
</dbReference>
<dbReference type="Pfam" id="PF16123">
    <property type="entry name" value="HAGH_C"/>
    <property type="match status" value="1"/>
</dbReference>
<feature type="binding site" evidence="7">
    <location>
        <position position="171"/>
    </location>
    <ligand>
        <name>Zn(2+)</name>
        <dbReference type="ChEBI" id="CHEBI:29105"/>
        <label>2</label>
    </ligand>
</feature>
<dbReference type="Proteomes" id="UP000050497">
    <property type="component" value="Unassembled WGS sequence"/>
</dbReference>
<dbReference type="STRING" id="1653334.GA0071312_0849"/>
<dbReference type="UniPathway" id="UPA00619">
    <property type="reaction ID" value="UER00676"/>
</dbReference>
<dbReference type="InterPro" id="IPR001279">
    <property type="entry name" value="Metallo-B-lactamas"/>
</dbReference>
<dbReference type="GO" id="GO:0019243">
    <property type="term" value="P:methylglyoxal catabolic process to D-lactate via S-lactoyl-glutathione"/>
    <property type="evidence" value="ECO:0007669"/>
    <property type="project" value="UniProtKB-UniRule"/>
</dbReference>
<evidence type="ECO:0000256" key="7">
    <source>
        <dbReference type="HAMAP-Rule" id="MF_01374"/>
    </source>
</evidence>
<dbReference type="InterPro" id="IPR050110">
    <property type="entry name" value="Glyoxalase_II_hydrolase"/>
</dbReference>
<name>A0A0P8BM07_9HYPH</name>
<feature type="binding site" evidence="7">
    <location>
        <position position="56"/>
    </location>
    <ligand>
        <name>Zn(2+)</name>
        <dbReference type="ChEBI" id="CHEBI:29105"/>
        <label>1</label>
    </ligand>
</feature>
<dbReference type="InterPro" id="IPR035680">
    <property type="entry name" value="Clx_II_MBL"/>
</dbReference>
<evidence type="ECO:0000256" key="4">
    <source>
        <dbReference type="ARBA" id="ARBA00022723"/>
    </source>
</evidence>
<comment type="similarity">
    <text evidence="3 7">Belongs to the metallo-beta-lactamase superfamily. Glyoxalase II family.</text>
</comment>
<gene>
    <name evidence="7 9" type="primary">gloB</name>
    <name evidence="10" type="ORF">GA0071312_0849</name>
    <name evidence="9" type="ORF">HLUCCO17_10470</name>
</gene>
<feature type="binding site" evidence="7">
    <location>
        <position position="60"/>
    </location>
    <ligand>
        <name>Zn(2+)</name>
        <dbReference type="ChEBI" id="CHEBI:29105"/>
        <label>2</label>
    </ligand>
</feature>
<feature type="binding site" evidence="7">
    <location>
        <position position="61"/>
    </location>
    <ligand>
        <name>Zn(2+)</name>
        <dbReference type="ChEBI" id="CHEBI:29105"/>
        <label>2</label>
    </ligand>
</feature>
<dbReference type="SUPFAM" id="SSF56281">
    <property type="entry name" value="Metallo-hydrolase/oxidoreductase"/>
    <property type="match status" value="1"/>
</dbReference>
<dbReference type="EC" id="3.1.2.6" evidence="7"/>
<evidence type="ECO:0000313" key="9">
    <source>
        <dbReference type="EMBL" id="KPQ10660.1"/>
    </source>
</evidence>
<dbReference type="EMBL" id="LJSX01000014">
    <property type="protein sequence ID" value="KPQ10660.1"/>
    <property type="molecule type" value="Genomic_DNA"/>
</dbReference>
<comment type="catalytic activity">
    <reaction evidence="1 7">
        <text>an S-(2-hydroxyacyl)glutathione + H2O = a 2-hydroxy carboxylate + glutathione + H(+)</text>
        <dbReference type="Rhea" id="RHEA:21864"/>
        <dbReference type="ChEBI" id="CHEBI:15377"/>
        <dbReference type="ChEBI" id="CHEBI:15378"/>
        <dbReference type="ChEBI" id="CHEBI:57925"/>
        <dbReference type="ChEBI" id="CHEBI:58896"/>
        <dbReference type="ChEBI" id="CHEBI:71261"/>
        <dbReference type="EC" id="3.1.2.6"/>
    </reaction>
</comment>
<protein>
    <recommendedName>
        <fullName evidence="7">Hydroxyacylglutathione hydrolase</fullName>
        <ecNumber evidence="7">3.1.2.6</ecNumber>
    </recommendedName>
    <alternativeName>
        <fullName evidence="7">Glyoxalase II</fullName>
        <shortName evidence="7">Glx II</shortName>
    </alternativeName>
</protein>
<keyword evidence="4 7" id="KW-0479">Metal-binding</keyword>
<dbReference type="SMART" id="SM00849">
    <property type="entry name" value="Lactamase_B"/>
    <property type="match status" value="1"/>
</dbReference>
<feature type="domain" description="Metallo-beta-lactamase" evidence="8">
    <location>
        <begin position="13"/>
        <end position="171"/>
    </location>
</feature>